<dbReference type="CDD" id="cd00693">
    <property type="entry name" value="secretory_peroxidase"/>
    <property type="match status" value="1"/>
</dbReference>
<gene>
    <name evidence="19" type="ORF">C5167_014494</name>
</gene>
<feature type="disulfide bond" evidence="15">
    <location>
        <begin position="76"/>
        <end position="81"/>
    </location>
</feature>
<evidence type="ECO:0000256" key="1">
    <source>
        <dbReference type="ARBA" id="ARBA00000189"/>
    </source>
</evidence>
<evidence type="ECO:0000256" key="14">
    <source>
        <dbReference type="PIRSR" id="PIRSR600823-4"/>
    </source>
</evidence>
<dbReference type="InterPro" id="IPR010255">
    <property type="entry name" value="Haem_peroxidase_sf"/>
</dbReference>
<dbReference type="FunFam" id="1.10.420.10:FF:000001">
    <property type="entry name" value="Peroxidase"/>
    <property type="match status" value="1"/>
</dbReference>
<dbReference type="InterPro" id="IPR019793">
    <property type="entry name" value="Peroxidases_heam-ligand_BS"/>
</dbReference>
<feature type="disulfide bond" evidence="15">
    <location>
        <begin position="43"/>
        <end position="123"/>
    </location>
</feature>
<dbReference type="Gene3D" id="1.10.420.10">
    <property type="entry name" value="Peroxidase, domain 2"/>
    <property type="match status" value="1"/>
</dbReference>
<protein>
    <recommendedName>
        <fullName evidence="16">Peroxidase</fullName>
        <ecNumber evidence="16">1.11.1.7</ecNumber>
    </recommendedName>
</protein>
<feature type="active site" description="Proton acceptor" evidence="11">
    <location>
        <position position="74"/>
    </location>
</feature>
<evidence type="ECO:0000256" key="17">
    <source>
        <dbReference type="SAM" id="Phobius"/>
    </source>
</evidence>
<evidence type="ECO:0000256" key="8">
    <source>
        <dbReference type="ARBA" id="ARBA00023004"/>
    </source>
</evidence>
<dbReference type="PROSITE" id="PS50873">
    <property type="entry name" value="PEROXIDASE_4"/>
    <property type="match status" value="1"/>
</dbReference>
<dbReference type="SUPFAM" id="SSF48113">
    <property type="entry name" value="Heme-dependent peroxidases"/>
    <property type="match status" value="1"/>
</dbReference>
<feature type="binding site" evidence="13">
    <location>
        <position position="78"/>
    </location>
    <ligand>
        <name>Ca(2+)</name>
        <dbReference type="ChEBI" id="CHEBI:29108"/>
        <label>1</label>
    </ligand>
</feature>
<keyword evidence="3 16" id="KW-0575">Peroxidase</keyword>
<comment type="cofactor">
    <cofactor evidence="13 16">
        <name>heme b</name>
        <dbReference type="ChEBI" id="CHEBI:60344"/>
    </cofactor>
    <text evidence="13 16">Binds 1 heme b (iron(II)-protoporphyrin IX) group per subunit.</text>
</comment>
<feature type="disulfide bond" evidence="15">
    <location>
        <begin position="129"/>
        <end position="331"/>
    </location>
</feature>
<dbReference type="OrthoDB" id="2113341at2759"/>
<feature type="binding site" evidence="13">
    <location>
        <position position="84"/>
    </location>
    <ligand>
        <name>Ca(2+)</name>
        <dbReference type="ChEBI" id="CHEBI:29108"/>
        <label>1</label>
    </ligand>
</feature>
<dbReference type="EC" id="1.11.1.7" evidence="16"/>
<keyword evidence="17" id="KW-0812">Transmembrane</keyword>
<evidence type="ECO:0000313" key="20">
    <source>
        <dbReference type="Proteomes" id="UP000316621"/>
    </source>
</evidence>
<comment type="catalytic activity">
    <reaction evidence="1 16">
        <text>2 a phenolic donor + H2O2 = 2 a phenolic radical donor + 2 H2O</text>
        <dbReference type="Rhea" id="RHEA:56136"/>
        <dbReference type="ChEBI" id="CHEBI:15377"/>
        <dbReference type="ChEBI" id="CHEBI:16240"/>
        <dbReference type="ChEBI" id="CHEBI:139520"/>
        <dbReference type="ChEBI" id="CHEBI:139521"/>
        <dbReference type="EC" id="1.11.1.7"/>
    </reaction>
</comment>
<dbReference type="GO" id="GO:0005576">
    <property type="term" value="C:extracellular region"/>
    <property type="evidence" value="ECO:0007669"/>
    <property type="project" value="UniProtKB-SubCell"/>
</dbReference>
<accession>A0A4Y7J7D7</accession>
<evidence type="ECO:0000256" key="10">
    <source>
        <dbReference type="ARBA" id="ARBA00023180"/>
    </source>
</evidence>
<dbReference type="InterPro" id="IPR033905">
    <property type="entry name" value="Secretory_peroxidase"/>
</dbReference>
<comment type="cofactor">
    <cofactor evidence="13 16">
        <name>Ca(2+)</name>
        <dbReference type="ChEBI" id="CHEBI:29108"/>
    </cofactor>
    <text evidence="13 16">Binds 2 calcium ions per subunit.</text>
</comment>
<evidence type="ECO:0000256" key="2">
    <source>
        <dbReference type="ARBA" id="ARBA00006873"/>
    </source>
</evidence>
<keyword evidence="20" id="KW-1185">Reference proteome</keyword>
<keyword evidence="16" id="KW-0964">Secreted</keyword>
<evidence type="ECO:0000313" key="19">
    <source>
        <dbReference type="EMBL" id="RZC55649.1"/>
    </source>
</evidence>
<feature type="binding site" evidence="13">
    <location>
        <position position="96"/>
    </location>
    <ligand>
        <name>Ca(2+)</name>
        <dbReference type="ChEBI" id="CHEBI:29108"/>
        <label>1</label>
    </ligand>
</feature>
<evidence type="ECO:0000256" key="11">
    <source>
        <dbReference type="PIRSR" id="PIRSR600823-1"/>
    </source>
</evidence>
<comment type="function">
    <text evidence="16">Removal of H(2)O(2), oxidation of toxic reductants, biosynthesis and degradation of lignin, suberization, auxin catabolism, response to environmental stresses such as wounding, pathogen attack and oxidative stress.</text>
</comment>
<dbReference type="GO" id="GO:0046872">
    <property type="term" value="F:metal ion binding"/>
    <property type="evidence" value="ECO:0007669"/>
    <property type="project" value="UniProtKB-UniRule"/>
</dbReference>
<dbReference type="PROSITE" id="PS00436">
    <property type="entry name" value="PEROXIDASE_2"/>
    <property type="match status" value="1"/>
</dbReference>
<feature type="binding site" evidence="13">
    <location>
        <position position="80"/>
    </location>
    <ligand>
        <name>Ca(2+)</name>
        <dbReference type="ChEBI" id="CHEBI:29108"/>
        <label>1</label>
    </ligand>
</feature>
<keyword evidence="17" id="KW-1133">Transmembrane helix</keyword>
<evidence type="ECO:0000256" key="12">
    <source>
        <dbReference type="PIRSR" id="PIRSR600823-2"/>
    </source>
</evidence>
<feature type="binding site" evidence="13">
    <location>
        <position position="82"/>
    </location>
    <ligand>
        <name>Ca(2+)</name>
        <dbReference type="ChEBI" id="CHEBI:29108"/>
        <label>1</label>
    </ligand>
</feature>
<evidence type="ECO:0000256" key="5">
    <source>
        <dbReference type="ARBA" id="ARBA00022723"/>
    </source>
</evidence>
<dbReference type="GO" id="GO:0042744">
    <property type="term" value="P:hydrogen peroxide catabolic process"/>
    <property type="evidence" value="ECO:0007669"/>
    <property type="project" value="UniProtKB-KW"/>
</dbReference>
<evidence type="ECO:0000256" key="13">
    <source>
        <dbReference type="PIRSR" id="PIRSR600823-3"/>
    </source>
</evidence>
<dbReference type="PRINTS" id="PR00458">
    <property type="entry name" value="PEROXIDASE"/>
</dbReference>
<evidence type="ECO:0000256" key="7">
    <source>
        <dbReference type="ARBA" id="ARBA00023002"/>
    </source>
</evidence>
<keyword evidence="6 13" id="KW-0106">Calcium</keyword>
<organism evidence="19 20">
    <name type="scientific">Papaver somniferum</name>
    <name type="common">Opium poppy</name>
    <dbReference type="NCBI Taxonomy" id="3469"/>
    <lineage>
        <taxon>Eukaryota</taxon>
        <taxon>Viridiplantae</taxon>
        <taxon>Streptophyta</taxon>
        <taxon>Embryophyta</taxon>
        <taxon>Tracheophyta</taxon>
        <taxon>Spermatophyta</taxon>
        <taxon>Magnoliopsida</taxon>
        <taxon>Ranunculales</taxon>
        <taxon>Papaveraceae</taxon>
        <taxon>Papaveroideae</taxon>
        <taxon>Papaver</taxon>
    </lineage>
</organism>
<dbReference type="PROSITE" id="PS00435">
    <property type="entry name" value="PEROXIDASE_1"/>
    <property type="match status" value="1"/>
</dbReference>
<comment type="similarity">
    <text evidence="2">Belongs to the peroxidase family. Ascorbate peroxidase subfamily.</text>
</comment>
<dbReference type="GO" id="GO:0006979">
    <property type="term" value="P:response to oxidative stress"/>
    <property type="evidence" value="ECO:0007669"/>
    <property type="project" value="UniProtKB-UniRule"/>
</dbReference>
<feature type="transmembrane region" description="Helical" evidence="17">
    <location>
        <begin position="6"/>
        <end position="26"/>
    </location>
</feature>
<keyword evidence="5 13" id="KW-0479">Metal-binding</keyword>
<name>A0A4Y7J7D7_PAPSO</name>
<feature type="domain" description="Plant heme peroxidase family profile" evidence="18">
    <location>
        <begin position="33"/>
        <end position="335"/>
    </location>
</feature>
<feature type="binding site" evidence="13">
    <location>
        <position position="263"/>
    </location>
    <ligand>
        <name>Ca(2+)</name>
        <dbReference type="ChEBI" id="CHEBI:29108"/>
        <label>2</label>
    </ligand>
</feature>
<evidence type="ECO:0000256" key="3">
    <source>
        <dbReference type="ARBA" id="ARBA00022559"/>
    </source>
</evidence>
<feature type="binding site" evidence="13">
    <location>
        <position position="75"/>
    </location>
    <ligand>
        <name>Ca(2+)</name>
        <dbReference type="ChEBI" id="CHEBI:29108"/>
        <label>1</label>
    </ligand>
</feature>
<feature type="binding site" evidence="13">
    <location>
        <position position="255"/>
    </location>
    <ligand>
        <name>Ca(2+)</name>
        <dbReference type="ChEBI" id="CHEBI:29108"/>
        <label>2</label>
    </ligand>
</feature>
<keyword evidence="7 16" id="KW-0560">Oxidoreductase</keyword>
<dbReference type="GO" id="GO:0020037">
    <property type="term" value="F:heme binding"/>
    <property type="evidence" value="ECO:0007669"/>
    <property type="project" value="UniProtKB-UniRule"/>
</dbReference>
<feature type="disulfide bond" evidence="15">
    <location>
        <begin position="208"/>
        <end position="240"/>
    </location>
</feature>
<proteinExistence type="inferred from homology"/>
<dbReference type="GO" id="GO:0140825">
    <property type="term" value="F:lactoperoxidase activity"/>
    <property type="evidence" value="ECO:0007669"/>
    <property type="project" value="UniProtKB-EC"/>
</dbReference>
<feature type="site" description="Transition state stabilizer" evidence="14">
    <location>
        <position position="70"/>
    </location>
</feature>
<keyword evidence="16" id="KW-0376">Hydrogen peroxide</keyword>
<feature type="binding site" evidence="12">
    <location>
        <position position="171"/>
    </location>
    <ligand>
        <name>substrate</name>
    </ligand>
</feature>
<reference evidence="19 20" key="1">
    <citation type="journal article" date="2018" name="Science">
        <title>The opium poppy genome and morphinan production.</title>
        <authorList>
            <person name="Guo L."/>
            <person name="Winzer T."/>
            <person name="Yang X."/>
            <person name="Li Y."/>
            <person name="Ning Z."/>
            <person name="He Z."/>
            <person name="Teodor R."/>
            <person name="Lu Y."/>
            <person name="Bowser T.A."/>
            <person name="Graham I.A."/>
            <person name="Ye K."/>
        </authorList>
    </citation>
    <scope>NUCLEOTIDE SEQUENCE [LARGE SCALE GENOMIC DNA]</scope>
    <source>
        <strain evidence="20">cv. HN1</strain>
        <tissue evidence="19">Leaves</tissue>
    </source>
</reference>
<comment type="similarity">
    <text evidence="16">Belongs to the peroxidase family. Classical plant (class III) peroxidase subfamily.</text>
</comment>
<dbReference type="PANTHER" id="PTHR31388:SF34">
    <property type="entry name" value="PEROXIDASE 10"/>
    <property type="match status" value="1"/>
</dbReference>
<dbReference type="Gramene" id="RZC55649">
    <property type="protein sequence ID" value="RZC55649"/>
    <property type="gene ID" value="C5167_014494"/>
</dbReference>
<feature type="binding site" evidence="13">
    <location>
        <position position="202"/>
    </location>
    <ligand>
        <name>Ca(2+)</name>
        <dbReference type="ChEBI" id="CHEBI:29108"/>
        <label>2</label>
    </ligand>
</feature>
<evidence type="ECO:0000256" key="15">
    <source>
        <dbReference type="PIRSR" id="PIRSR600823-5"/>
    </source>
</evidence>
<dbReference type="OMA" id="LPRIIRW"/>
<keyword evidence="17" id="KW-0472">Membrane</keyword>
<dbReference type="Pfam" id="PF00141">
    <property type="entry name" value="peroxidase"/>
    <property type="match status" value="1"/>
</dbReference>
<dbReference type="Proteomes" id="UP000316621">
    <property type="component" value="Chromosome 3"/>
</dbReference>
<sequence length="335" mass="37546">MGYKLPVHFSTSLICFVLFMNPLFVYSELQYPELYYDYYDDTCPHLRNIVRYNVWQAVRKETRIAASLLRLHFHDCLVDGCDASILLDDTNTFKGEKNALPNKNSVRGYELIDSIKADVERECPLTVSCVDILALAASEAIPLVGGPYWHVPLGRRDGITASQKSANEQLPSPFEPLANITAKFTSKGLDLKDVVVLSGAHTIGFAQCFTFRSRLFNFKGTGKPDPTVHSSLLPNLQSMCPEGETQRTNKLAPLDTVTYNRFDHMYYSNLMNNSGLLESDQALIKDPITASMVNQYSTDRFRFYDDFAESMVKLGFVGILTGENGEIRAKCGSVN</sequence>
<dbReference type="Gene3D" id="1.10.520.10">
    <property type="match status" value="1"/>
</dbReference>
<dbReference type="FunFam" id="1.10.520.10:FF:000009">
    <property type="entry name" value="Peroxidase"/>
    <property type="match status" value="1"/>
</dbReference>
<evidence type="ECO:0000256" key="16">
    <source>
        <dbReference type="RuleBase" id="RU362060"/>
    </source>
</evidence>
<feature type="binding site" evidence="13">
    <location>
        <position position="258"/>
    </location>
    <ligand>
        <name>Ca(2+)</name>
        <dbReference type="ChEBI" id="CHEBI:29108"/>
        <label>2</label>
    </ligand>
</feature>
<feature type="binding site" description="axial binding residue" evidence="13">
    <location>
        <position position="201"/>
    </location>
    <ligand>
        <name>heme b</name>
        <dbReference type="ChEBI" id="CHEBI:60344"/>
    </ligand>
    <ligandPart>
        <name>Fe</name>
        <dbReference type="ChEBI" id="CHEBI:18248"/>
    </ligandPart>
</feature>
<dbReference type="PRINTS" id="PR00461">
    <property type="entry name" value="PLPEROXIDASE"/>
</dbReference>
<evidence type="ECO:0000256" key="6">
    <source>
        <dbReference type="ARBA" id="ARBA00022837"/>
    </source>
</evidence>
<dbReference type="EMBL" id="CM010717">
    <property type="protein sequence ID" value="RZC55649.1"/>
    <property type="molecule type" value="Genomic_DNA"/>
</dbReference>
<dbReference type="InterPro" id="IPR002016">
    <property type="entry name" value="Haem_peroxidase"/>
</dbReference>
<keyword evidence="10" id="KW-0325">Glycoprotein</keyword>
<comment type="subcellular location">
    <subcellularLocation>
        <location evidence="16">Secreted</location>
    </subcellularLocation>
</comment>
<dbReference type="AlphaFoldDB" id="A0A4Y7J7D7"/>
<keyword evidence="9 15" id="KW-1015">Disulfide bond</keyword>
<keyword evidence="4 16" id="KW-0349">Heme</keyword>
<evidence type="ECO:0000259" key="18">
    <source>
        <dbReference type="PROSITE" id="PS50873"/>
    </source>
</evidence>
<evidence type="ECO:0000256" key="9">
    <source>
        <dbReference type="ARBA" id="ARBA00023157"/>
    </source>
</evidence>
<evidence type="ECO:0000256" key="4">
    <source>
        <dbReference type="ARBA" id="ARBA00022617"/>
    </source>
</evidence>
<dbReference type="InterPro" id="IPR019794">
    <property type="entry name" value="Peroxidases_AS"/>
</dbReference>
<dbReference type="InterPro" id="IPR000823">
    <property type="entry name" value="Peroxidase_pln"/>
</dbReference>
<dbReference type="PANTHER" id="PTHR31388">
    <property type="entry name" value="PEROXIDASE 72-RELATED"/>
    <property type="match status" value="1"/>
</dbReference>
<keyword evidence="8 13" id="KW-0408">Iron</keyword>
<dbReference type="STRING" id="3469.A0A4Y7J7D7"/>